<dbReference type="AlphaFoldDB" id="A0A427AGY0"/>
<accession>A0A427AGY0</accession>
<sequence>MSIRERLGEGRDRPRALGLTHGKDFGPPSATARGSRVSNPCSYARLKGSAASPTQMIACKSSSRFHCLLKVVFPPNAPLSIPLSRLQV</sequence>
<organism evidence="2 3">
    <name type="scientific">Ensete ventricosum</name>
    <name type="common">Abyssinian banana</name>
    <name type="synonym">Musa ensete</name>
    <dbReference type="NCBI Taxonomy" id="4639"/>
    <lineage>
        <taxon>Eukaryota</taxon>
        <taxon>Viridiplantae</taxon>
        <taxon>Streptophyta</taxon>
        <taxon>Embryophyta</taxon>
        <taxon>Tracheophyta</taxon>
        <taxon>Spermatophyta</taxon>
        <taxon>Magnoliopsida</taxon>
        <taxon>Liliopsida</taxon>
        <taxon>Zingiberales</taxon>
        <taxon>Musaceae</taxon>
        <taxon>Ensete</taxon>
    </lineage>
</organism>
<feature type="region of interest" description="Disordered" evidence="1">
    <location>
        <begin position="1"/>
        <end position="38"/>
    </location>
</feature>
<evidence type="ECO:0000313" key="2">
    <source>
        <dbReference type="EMBL" id="RRT75498.1"/>
    </source>
</evidence>
<evidence type="ECO:0000256" key="1">
    <source>
        <dbReference type="SAM" id="MobiDB-lite"/>
    </source>
</evidence>
<evidence type="ECO:0000313" key="3">
    <source>
        <dbReference type="Proteomes" id="UP000287651"/>
    </source>
</evidence>
<proteinExistence type="predicted"/>
<gene>
    <name evidence="2" type="ORF">B296_00031166</name>
</gene>
<reference evidence="2 3" key="1">
    <citation type="journal article" date="2014" name="Agronomy (Basel)">
        <title>A Draft Genome Sequence for Ensete ventricosum, the Drought-Tolerant Tree Against Hunger.</title>
        <authorList>
            <person name="Harrison J."/>
            <person name="Moore K.A."/>
            <person name="Paszkiewicz K."/>
            <person name="Jones T."/>
            <person name="Grant M."/>
            <person name="Ambacheew D."/>
            <person name="Muzemil S."/>
            <person name="Studholme D.J."/>
        </authorList>
    </citation>
    <scope>NUCLEOTIDE SEQUENCE [LARGE SCALE GENOMIC DNA]</scope>
</reference>
<dbReference type="EMBL" id="AMZH03002461">
    <property type="protein sequence ID" value="RRT75498.1"/>
    <property type="molecule type" value="Genomic_DNA"/>
</dbReference>
<protein>
    <submittedName>
        <fullName evidence="2">Uncharacterized protein</fullName>
    </submittedName>
</protein>
<feature type="compositionally biased region" description="Basic and acidic residues" evidence="1">
    <location>
        <begin position="1"/>
        <end position="15"/>
    </location>
</feature>
<dbReference type="Proteomes" id="UP000287651">
    <property type="component" value="Unassembled WGS sequence"/>
</dbReference>
<name>A0A427AGY0_ENSVE</name>
<comment type="caution">
    <text evidence="2">The sequence shown here is derived from an EMBL/GenBank/DDBJ whole genome shotgun (WGS) entry which is preliminary data.</text>
</comment>